<evidence type="ECO:0000259" key="7">
    <source>
        <dbReference type="PROSITE" id="PS50102"/>
    </source>
</evidence>
<protein>
    <recommendedName>
        <fullName evidence="7">RRM domain-containing protein</fullName>
    </recommendedName>
</protein>
<dbReference type="OMA" id="FPCHPAP"/>
<dbReference type="GO" id="GO:0009908">
    <property type="term" value="P:flower development"/>
    <property type="evidence" value="ECO:0007669"/>
    <property type="project" value="UniProtKB-KW"/>
</dbReference>
<evidence type="ECO:0000256" key="2">
    <source>
        <dbReference type="ARBA" id="ARBA00022490"/>
    </source>
</evidence>
<dbReference type="SUPFAM" id="SSF54928">
    <property type="entry name" value="RNA-binding domain, RBD"/>
    <property type="match status" value="2"/>
</dbReference>
<keyword evidence="4 6" id="KW-0694">RNA-binding</keyword>
<organism evidence="8 9">
    <name type="scientific">Tetracentron sinense</name>
    <name type="common">Spur-leaf</name>
    <dbReference type="NCBI Taxonomy" id="13715"/>
    <lineage>
        <taxon>Eukaryota</taxon>
        <taxon>Viridiplantae</taxon>
        <taxon>Streptophyta</taxon>
        <taxon>Embryophyta</taxon>
        <taxon>Tracheophyta</taxon>
        <taxon>Spermatophyta</taxon>
        <taxon>Magnoliopsida</taxon>
        <taxon>Trochodendrales</taxon>
        <taxon>Trochodendraceae</taxon>
        <taxon>Tetracentron</taxon>
    </lineage>
</organism>
<keyword evidence="3" id="KW-0677">Repeat</keyword>
<dbReference type="InterPro" id="IPR000504">
    <property type="entry name" value="RRM_dom"/>
</dbReference>
<feature type="domain" description="RRM" evidence="7">
    <location>
        <begin position="103"/>
        <end position="183"/>
    </location>
</feature>
<evidence type="ECO:0000256" key="4">
    <source>
        <dbReference type="ARBA" id="ARBA00022884"/>
    </source>
</evidence>
<dbReference type="EMBL" id="JABCRI010000020">
    <property type="protein sequence ID" value="KAF8387941.1"/>
    <property type="molecule type" value="Genomic_DNA"/>
</dbReference>
<evidence type="ECO:0000256" key="3">
    <source>
        <dbReference type="ARBA" id="ARBA00022737"/>
    </source>
</evidence>
<evidence type="ECO:0000256" key="5">
    <source>
        <dbReference type="ARBA" id="ARBA00023089"/>
    </source>
</evidence>
<dbReference type="GO" id="GO:0003729">
    <property type="term" value="F:mRNA binding"/>
    <property type="evidence" value="ECO:0007669"/>
    <property type="project" value="UniProtKB-ARBA"/>
</dbReference>
<sequence>MAEGEKTLKSSGESVKLFVGQVPKHMTEAQLLSMFKEVALVDEVNIIKDKTTRASRGCCFLICPSRQEADNAVNACHNKRTLPGASSPLQVKYADGELERLEHKLFVGMLPKNVSDAELSALFSKYGTIKDLQILRGTQQTSKGCAFLKYETKEHALAALEAINGKHKMEGSSVPLVVKWADTEKERQARRAQKVQFQTSNFPNTDSTQQPSLFGALPMGYIPPYSGFGYQAPGTYGLMQYRLPPMQNQPGFHNMIPSVNQGNALHGITPDLSAGIAPRNFATLPSASYIGAPYPMVPGPQYPMAYHGGMMSHRPLSSSPGSVSPAIVNSNSATSSNVSASSGVQVEGPPGANLFIYHIPQEFGDQELANAFQAFGRVLSAKVFVDKATGVSKCFGFVSYDSPAAAQSAINVMNGCQLGGKKLKVQLKRDNKQNKPY</sequence>
<keyword evidence="5" id="KW-0287">Flowering</keyword>
<dbReference type="FunFam" id="3.30.70.330:FF:000302">
    <property type="entry name" value="RNA-binding protein BRN1"/>
    <property type="match status" value="1"/>
</dbReference>
<dbReference type="Gene3D" id="3.30.70.330">
    <property type="match status" value="3"/>
</dbReference>
<dbReference type="FunFam" id="3.30.70.330:FF:000334">
    <property type="entry name" value="RNA-binding protein BRN1"/>
    <property type="match status" value="1"/>
</dbReference>
<dbReference type="GO" id="GO:0006402">
    <property type="term" value="P:mRNA catabolic process"/>
    <property type="evidence" value="ECO:0007669"/>
    <property type="project" value="UniProtKB-ARBA"/>
</dbReference>
<dbReference type="CDD" id="cd12361">
    <property type="entry name" value="RRM1_2_CELF1-6_like"/>
    <property type="match status" value="1"/>
</dbReference>
<dbReference type="PANTHER" id="PTHR24012">
    <property type="entry name" value="RNA BINDING PROTEIN"/>
    <property type="match status" value="1"/>
</dbReference>
<evidence type="ECO:0000313" key="9">
    <source>
        <dbReference type="Proteomes" id="UP000655225"/>
    </source>
</evidence>
<dbReference type="GO" id="GO:0005737">
    <property type="term" value="C:cytoplasm"/>
    <property type="evidence" value="ECO:0007669"/>
    <property type="project" value="UniProtKB-SubCell"/>
</dbReference>
<evidence type="ECO:0000256" key="1">
    <source>
        <dbReference type="ARBA" id="ARBA00004496"/>
    </source>
</evidence>
<evidence type="ECO:0000256" key="6">
    <source>
        <dbReference type="PROSITE-ProRule" id="PRU00176"/>
    </source>
</evidence>
<accession>A0A834YJ19</accession>
<dbReference type="SMART" id="SM00360">
    <property type="entry name" value="RRM"/>
    <property type="match status" value="3"/>
</dbReference>
<dbReference type="InterPro" id="IPR035979">
    <property type="entry name" value="RBD_domain_sf"/>
</dbReference>
<dbReference type="FunFam" id="3.30.70.330:FF:000216">
    <property type="entry name" value="RNA-binding protein BRN1 isoform X1"/>
    <property type="match status" value="1"/>
</dbReference>
<feature type="domain" description="RRM" evidence="7">
    <location>
        <begin position="15"/>
        <end position="96"/>
    </location>
</feature>
<dbReference type="Proteomes" id="UP000655225">
    <property type="component" value="Unassembled WGS sequence"/>
</dbReference>
<evidence type="ECO:0000313" key="8">
    <source>
        <dbReference type="EMBL" id="KAF8387941.1"/>
    </source>
</evidence>
<dbReference type="Pfam" id="PF00076">
    <property type="entry name" value="RRM_1"/>
    <property type="match status" value="3"/>
</dbReference>
<dbReference type="CDD" id="cd12362">
    <property type="entry name" value="RRM3_CELF1-6"/>
    <property type="match status" value="1"/>
</dbReference>
<proteinExistence type="predicted"/>
<comment type="subcellular location">
    <subcellularLocation>
        <location evidence="1">Cytoplasm</location>
    </subcellularLocation>
</comment>
<dbReference type="InterPro" id="IPR012677">
    <property type="entry name" value="Nucleotide-bd_a/b_plait_sf"/>
</dbReference>
<dbReference type="GO" id="GO:1990904">
    <property type="term" value="C:ribonucleoprotein complex"/>
    <property type="evidence" value="ECO:0007669"/>
    <property type="project" value="InterPro"/>
</dbReference>
<dbReference type="PROSITE" id="PS50102">
    <property type="entry name" value="RRM"/>
    <property type="match status" value="3"/>
</dbReference>
<dbReference type="OrthoDB" id="410044at2759"/>
<dbReference type="GO" id="GO:2000028">
    <property type="term" value="P:regulation of photoperiodism, flowering"/>
    <property type="evidence" value="ECO:0007669"/>
    <property type="project" value="UniProtKB-ARBA"/>
</dbReference>
<gene>
    <name evidence="8" type="ORF">HHK36_026606</name>
</gene>
<keyword evidence="2" id="KW-0963">Cytoplasm</keyword>
<reference evidence="8 9" key="1">
    <citation type="submission" date="2020-04" db="EMBL/GenBank/DDBJ databases">
        <title>Plant Genome Project.</title>
        <authorList>
            <person name="Zhang R.-G."/>
        </authorList>
    </citation>
    <scope>NUCLEOTIDE SEQUENCE [LARGE SCALE GENOMIC DNA]</scope>
    <source>
        <strain evidence="8">YNK0</strain>
        <tissue evidence="8">Leaf</tissue>
    </source>
</reference>
<keyword evidence="9" id="KW-1185">Reference proteome</keyword>
<feature type="domain" description="RRM" evidence="7">
    <location>
        <begin position="352"/>
        <end position="430"/>
    </location>
</feature>
<dbReference type="InterPro" id="IPR002343">
    <property type="entry name" value="Hud_Sxl_RNA"/>
</dbReference>
<dbReference type="AlphaFoldDB" id="A0A834YJ19"/>
<name>A0A834YJ19_TETSI</name>
<comment type="caution">
    <text evidence="8">The sequence shown here is derived from an EMBL/GenBank/DDBJ whole genome shotgun (WGS) entry which is preliminary data.</text>
</comment>
<dbReference type="PRINTS" id="PR00961">
    <property type="entry name" value="HUDSXLRNA"/>
</dbReference>